<comment type="subcellular location">
    <subcellularLocation>
        <location evidence="1 12">Cytoplasm</location>
    </subcellularLocation>
</comment>
<dbReference type="OrthoDB" id="9809052at2"/>
<comment type="catalytic activity">
    <reaction evidence="9 12">
        <text>tRNA(Pro) + L-proline + ATP = L-prolyl-tRNA(Pro) + AMP + diphosphate</text>
        <dbReference type="Rhea" id="RHEA:14305"/>
        <dbReference type="Rhea" id="RHEA-COMP:9700"/>
        <dbReference type="Rhea" id="RHEA-COMP:9702"/>
        <dbReference type="ChEBI" id="CHEBI:30616"/>
        <dbReference type="ChEBI" id="CHEBI:33019"/>
        <dbReference type="ChEBI" id="CHEBI:60039"/>
        <dbReference type="ChEBI" id="CHEBI:78442"/>
        <dbReference type="ChEBI" id="CHEBI:78532"/>
        <dbReference type="ChEBI" id="CHEBI:456215"/>
        <dbReference type="EC" id="6.1.1.15"/>
    </reaction>
</comment>
<evidence type="ECO:0000256" key="2">
    <source>
        <dbReference type="ARBA" id="ARBA00011738"/>
    </source>
</evidence>
<dbReference type="CDD" id="cd04334">
    <property type="entry name" value="ProRS-INS"/>
    <property type="match status" value="1"/>
</dbReference>
<evidence type="ECO:0000256" key="6">
    <source>
        <dbReference type="ARBA" id="ARBA00022840"/>
    </source>
</evidence>
<dbReference type="GO" id="GO:0002161">
    <property type="term" value="F:aminoacyl-tRNA deacylase activity"/>
    <property type="evidence" value="ECO:0007669"/>
    <property type="project" value="InterPro"/>
</dbReference>
<dbReference type="NCBIfam" id="TIGR00409">
    <property type="entry name" value="proS_fam_II"/>
    <property type="match status" value="1"/>
</dbReference>
<evidence type="ECO:0000256" key="9">
    <source>
        <dbReference type="ARBA" id="ARBA00047671"/>
    </source>
</evidence>
<keyword evidence="8 12" id="KW-0030">Aminoacyl-tRNA synthetase</keyword>
<dbReference type="EMBL" id="QJVJ01000004">
    <property type="protein sequence ID" value="PYI54858.1"/>
    <property type="molecule type" value="Genomic_DNA"/>
</dbReference>
<evidence type="ECO:0000313" key="14">
    <source>
        <dbReference type="EMBL" id="PYI54858.1"/>
    </source>
</evidence>
<dbReference type="InterPro" id="IPR004500">
    <property type="entry name" value="Pro-tRNA-synth_IIa_bac-type"/>
</dbReference>
<dbReference type="GO" id="GO:0005829">
    <property type="term" value="C:cytosol"/>
    <property type="evidence" value="ECO:0007669"/>
    <property type="project" value="TreeGrafter"/>
</dbReference>
<comment type="function">
    <text evidence="10 12">Catalyzes the attachment of proline to tRNA(Pro) in a two-step reaction: proline is first activated by ATP to form Pro-AMP and then transferred to the acceptor end of tRNA(Pro). As ProRS can inadvertently accommodate and process non-cognate amino acids such as alanine and cysteine, to avoid such errors it has two additional distinct editing activities against alanine. One activity is designated as 'pretransfer' editing and involves the tRNA(Pro)-independent hydrolysis of activated Ala-AMP. The other activity is designated 'posttransfer' editing and involves deacylation of mischarged Ala-tRNA(Pro). The misacylated Cys-tRNA(Pro) is not edited by ProRS.</text>
</comment>
<keyword evidence="5 12" id="KW-0547">Nucleotide-binding</keyword>
<dbReference type="InterPro" id="IPR006195">
    <property type="entry name" value="aa-tRNA-synth_II"/>
</dbReference>
<dbReference type="Gene3D" id="3.30.930.10">
    <property type="entry name" value="Bira Bifunctional Protein, Domain 2"/>
    <property type="match status" value="2"/>
</dbReference>
<comment type="domain">
    <text evidence="12">Consists of three domains: the N-terminal catalytic domain, the editing domain and the C-terminal anticodon-binding domain.</text>
</comment>
<reference evidence="14 15" key="1">
    <citation type="submission" date="2018-05" db="EMBL/GenBank/DDBJ databases">
        <title>Paenibacillus flagellatus sp. nov., isolated from selenium mineral soil.</title>
        <authorList>
            <person name="Dai X."/>
        </authorList>
    </citation>
    <scope>NUCLEOTIDE SEQUENCE [LARGE SCALE GENOMIC DNA]</scope>
    <source>
        <strain evidence="14 15">DXL2</strain>
    </source>
</reference>
<keyword evidence="4 12" id="KW-0436">Ligase</keyword>
<dbReference type="EC" id="6.1.1.15" evidence="12"/>
<evidence type="ECO:0000256" key="12">
    <source>
        <dbReference type="HAMAP-Rule" id="MF_01569"/>
    </source>
</evidence>
<evidence type="ECO:0000313" key="15">
    <source>
        <dbReference type="Proteomes" id="UP000247476"/>
    </source>
</evidence>
<accession>A0A2V5K6F2</accession>
<dbReference type="InterPro" id="IPR033730">
    <property type="entry name" value="ProRS_core_prok"/>
</dbReference>
<dbReference type="PRINTS" id="PR01046">
    <property type="entry name" value="TRNASYNTHPRO"/>
</dbReference>
<dbReference type="PANTHER" id="PTHR42753:SF2">
    <property type="entry name" value="PROLINE--TRNA LIGASE"/>
    <property type="match status" value="1"/>
</dbReference>
<dbReference type="InterPro" id="IPR002314">
    <property type="entry name" value="aa-tRNA-synt_IIb"/>
</dbReference>
<dbReference type="AlphaFoldDB" id="A0A2V5K6F2"/>
<evidence type="ECO:0000256" key="1">
    <source>
        <dbReference type="ARBA" id="ARBA00004496"/>
    </source>
</evidence>
<dbReference type="InterPro" id="IPR004154">
    <property type="entry name" value="Anticodon-bd"/>
</dbReference>
<sequence length="575" mass="62545">MRQSNTLVPTLRDDPSDAETASHRYMIRAGLIRPLVSGVYSYLPLGYRALRNVERIIREEMEKAGAIELLLPSLHPAELWQESGRWDEYGPELMRLADRHGRAFALGATHEEAITALVRDEVKSYKKLPLTLYQFQTKFRDERRPRFGLLRGREFLMKDAYSFDATPEGLDASYKRMYDAYEAALARCGLTFRAVEADSGSIGGTDTHEFVALSAVGEDTIAQCAGCGYAANVELAESAPEAAAPDTASSAPAGDRFPGGAIVETPGVRSIAQLSAFLGIEPKRIVKSIALLADGKPVVALVRGDRELNETKAKRLLAAANVEMMPEADIAGKLGSAAGFIGPVGLKAGVAIVADEEVRGMGGAVVGANEPGRHRVGVAADRDFRVDRYGDLRTAAPGDGCRRCGGEFRFHKGIEVGHVFKLGTKYSEPMRATFLDETGKPRPYWMGCYGIGVSRLLAAIVEQHHDEAGIVWPAEVAPYRVHLIQASARDAAQTELAERLYAGLRQTGISVLYDDRDERAGVKFADADLLGLPLRVTVGKRAADGVVECKPRTAAEPFELEAPELAAYVRERLFR</sequence>
<dbReference type="InterPro" id="IPR044140">
    <property type="entry name" value="ProRS_anticodon_short"/>
</dbReference>
<evidence type="ECO:0000256" key="8">
    <source>
        <dbReference type="ARBA" id="ARBA00023146"/>
    </source>
</evidence>
<proteinExistence type="inferred from homology"/>
<dbReference type="GO" id="GO:0006433">
    <property type="term" value="P:prolyl-tRNA aminoacylation"/>
    <property type="evidence" value="ECO:0007669"/>
    <property type="project" value="UniProtKB-UniRule"/>
</dbReference>
<evidence type="ECO:0000256" key="7">
    <source>
        <dbReference type="ARBA" id="ARBA00022917"/>
    </source>
</evidence>
<dbReference type="Pfam" id="PF04073">
    <property type="entry name" value="tRNA_edit"/>
    <property type="match status" value="1"/>
</dbReference>
<dbReference type="CDD" id="cd00861">
    <property type="entry name" value="ProRS_anticodon_short"/>
    <property type="match status" value="1"/>
</dbReference>
<dbReference type="InterPro" id="IPR050062">
    <property type="entry name" value="Pro-tRNA_synthetase"/>
</dbReference>
<keyword evidence="15" id="KW-1185">Reference proteome</keyword>
<feature type="domain" description="Aminoacyl-transfer RNA synthetases class-II family profile" evidence="13">
    <location>
        <begin position="38"/>
        <end position="473"/>
    </location>
</feature>
<dbReference type="InterPro" id="IPR036754">
    <property type="entry name" value="YbaK/aa-tRNA-synt-asso_dom_sf"/>
</dbReference>
<keyword evidence="7 12" id="KW-0648">Protein biosynthesis</keyword>
<dbReference type="SUPFAM" id="SSF55826">
    <property type="entry name" value="YbaK/ProRS associated domain"/>
    <property type="match status" value="1"/>
</dbReference>
<dbReference type="NCBIfam" id="NF006625">
    <property type="entry name" value="PRK09194.1"/>
    <property type="match status" value="1"/>
</dbReference>
<dbReference type="SUPFAM" id="SSF55681">
    <property type="entry name" value="Class II aaRS and biotin synthetases"/>
    <property type="match status" value="1"/>
</dbReference>
<name>A0A2V5K6F2_9BACL</name>
<dbReference type="Pfam" id="PF03129">
    <property type="entry name" value="HGTP_anticodon"/>
    <property type="match status" value="1"/>
</dbReference>
<evidence type="ECO:0000256" key="10">
    <source>
        <dbReference type="ARBA" id="ARBA00053664"/>
    </source>
</evidence>
<keyword evidence="6 12" id="KW-0067">ATP-binding</keyword>
<dbReference type="Gene3D" id="3.90.960.10">
    <property type="entry name" value="YbaK/aminoacyl-tRNA synthetase-associated domain"/>
    <property type="match status" value="1"/>
</dbReference>
<dbReference type="InterPro" id="IPR007214">
    <property type="entry name" value="YbaK/aa-tRNA-synth-assoc-dom"/>
</dbReference>
<keyword evidence="3 12" id="KW-0963">Cytoplasm</keyword>
<dbReference type="Pfam" id="PF00587">
    <property type="entry name" value="tRNA-synt_2b"/>
    <property type="match status" value="1"/>
</dbReference>
<dbReference type="PANTHER" id="PTHR42753">
    <property type="entry name" value="MITOCHONDRIAL RIBOSOME PROTEIN L39/PROLYL-TRNA LIGASE FAMILY MEMBER"/>
    <property type="match status" value="1"/>
</dbReference>
<dbReference type="RefSeq" id="WP_110839853.1">
    <property type="nucleotide sequence ID" value="NZ_QJVJ01000004.1"/>
</dbReference>
<dbReference type="FunFam" id="3.30.930.10:FF:000065">
    <property type="entry name" value="Proline--tRNA ligase"/>
    <property type="match status" value="1"/>
</dbReference>
<dbReference type="InterPro" id="IPR036621">
    <property type="entry name" value="Anticodon-bd_dom_sf"/>
</dbReference>
<dbReference type="FunFam" id="3.40.50.800:FF:000011">
    <property type="entry name" value="Proline--tRNA ligase"/>
    <property type="match status" value="1"/>
</dbReference>
<dbReference type="InterPro" id="IPR002316">
    <property type="entry name" value="Pro-tRNA-ligase_IIa"/>
</dbReference>
<evidence type="ECO:0000256" key="3">
    <source>
        <dbReference type="ARBA" id="ARBA00022490"/>
    </source>
</evidence>
<evidence type="ECO:0000259" key="13">
    <source>
        <dbReference type="PROSITE" id="PS50862"/>
    </source>
</evidence>
<dbReference type="GO" id="GO:0016740">
    <property type="term" value="F:transferase activity"/>
    <property type="evidence" value="ECO:0007669"/>
    <property type="project" value="UniProtKB-ARBA"/>
</dbReference>
<dbReference type="GO" id="GO:0004827">
    <property type="term" value="F:proline-tRNA ligase activity"/>
    <property type="evidence" value="ECO:0007669"/>
    <property type="project" value="UniProtKB-UniRule"/>
</dbReference>
<dbReference type="Proteomes" id="UP000247476">
    <property type="component" value="Unassembled WGS sequence"/>
</dbReference>
<dbReference type="GO" id="GO:0005524">
    <property type="term" value="F:ATP binding"/>
    <property type="evidence" value="ECO:0007669"/>
    <property type="project" value="UniProtKB-UniRule"/>
</dbReference>
<dbReference type="HAMAP" id="MF_01569">
    <property type="entry name" value="Pro_tRNA_synth_type1"/>
    <property type="match status" value="1"/>
</dbReference>
<evidence type="ECO:0000256" key="11">
    <source>
        <dbReference type="ARBA" id="ARBA00060755"/>
    </source>
</evidence>
<evidence type="ECO:0000256" key="4">
    <source>
        <dbReference type="ARBA" id="ARBA00022598"/>
    </source>
</evidence>
<gene>
    <name evidence="12" type="primary">proS</name>
    <name evidence="14" type="ORF">DLM86_09915</name>
</gene>
<dbReference type="GO" id="GO:0140096">
    <property type="term" value="F:catalytic activity, acting on a protein"/>
    <property type="evidence" value="ECO:0007669"/>
    <property type="project" value="UniProtKB-ARBA"/>
</dbReference>
<protein>
    <recommendedName>
        <fullName evidence="12">Proline--tRNA ligase</fullName>
        <ecNumber evidence="12">6.1.1.15</ecNumber>
    </recommendedName>
    <alternativeName>
        <fullName evidence="12">Prolyl-tRNA synthetase</fullName>
        <shortName evidence="12">ProRS</shortName>
    </alternativeName>
</protein>
<dbReference type="CDD" id="cd00779">
    <property type="entry name" value="ProRS_core_prok"/>
    <property type="match status" value="1"/>
</dbReference>
<organism evidence="14 15">
    <name type="scientific">Paenibacillus flagellatus</name>
    <dbReference type="NCBI Taxonomy" id="2211139"/>
    <lineage>
        <taxon>Bacteria</taxon>
        <taxon>Bacillati</taxon>
        <taxon>Bacillota</taxon>
        <taxon>Bacilli</taxon>
        <taxon>Bacillales</taxon>
        <taxon>Paenibacillaceae</taxon>
        <taxon>Paenibacillus</taxon>
    </lineage>
</organism>
<dbReference type="FunFam" id="3.30.930.10:FF:000042">
    <property type="entry name" value="probable proline--tRNA ligase, mitochondrial"/>
    <property type="match status" value="1"/>
</dbReference>
<comment type="similarity">
    <text evidence="11 12">Belongs to the class-II aminoacyl-tRNA synthetase family. ProS type 1 subfamily.</text>
</comment>
<dbReference type="InterPro" id="IPR023717">
    <property type="entry name" value="Pro-tRNA-Synthase_IIa_type1"/>
</dbReference>
<dbReference type="Gene3D" id="3.40.50.800">
    <property type="entry name" value="Anticodon-binding domain"/>
    <property type="match status" value="1"/>
</dbReference>
<evidence type="ECO:0000256" key="5">
    <source>
        <dbReference type="ARBA" id="ARBA00022741"/>
    </source>
</evidence>
<dbReference type="InterPro" id="IPR045864">
    <property type="entry name" value="aa-tRNA-synth_II/BPL/LPL"/>
</dbReference>
<dbReference type="PROSITE" id="PS50862">
    <property type="entry name" value="AA_TRNA_LIGASE_II"/>
    <property type="match status" value="1"/>
</dbReference>
<comment type="caution">
    <text evidence="14">The sequence shown here is derived from an EMBL/GenBank/DDBJ whole genome shotgun (WGS) entry which is preliminary data.</text>
</comment>
<comment type="subunit">
    <text evidence="2 12">Homodimer.</text>
</comment>
<dbReference type="SUPFAM" id="SSF52954">
    <property type="entry name" value="Class II aaRS ABD-related"/>
    <property type="match status" value="1"/>
</dbReference>